<dbReference type="Gene3D" id="3.90.400.10">
    <property type="entry name" value="Oligo-1,6-glucosidase, Domain 2"/>
    <property type="match status" value="1"/>
</dbReference>
<dbReference type="SUPFAM" id="SSF51445">
    <property type="entry name" value="(Trans)glycosidases"/>
    <property type="match status" value="1"/>
</dbReference>
<name>A0A852VLL7_9BACT</name>
<feature type="domain" description="Glycosyl hydrolase family 13 catalytic" evidence="4">
    <location>
        <begin position="62"/>
        <end position="466"/>
    </location>
</feature>
<dbReference type="GO" id="GO:0009313">
    <property type="term" value="P:oligosaccharide catabolic process"/>
    <property type="evidence" value="ECO:0007669"/>
    <property type="project" value="TreeGrafter"/>
</dbReference>
<dbReference type="EC" id="3.2.1.20" evidence="5"/>
<organism evidence="5 6">
    <name type="scientific">Tunturiibacter lichenicola</name>
    <dbReference type="NCBI Taxonomy" id="2051959"/>
    <lineage>
        <taxon>Bacteria</taxon>
        <taxon>Pseudomonadati</taxon>
        <taxon>Acidobacteriota</taxon>
        <taxon>Terriglobia</taxon>
        <taxon>Terriglobales</taxon>
        <taxon>Acidobacteriaceae</taxon>
        <taxon>Tunturiibacter</taxon>
    </lineage>
</organism>
<dbReference type="PANTHER" id="PTHR10357">
    <property type="entry name" value="ALPHA-AMYLASE FAMILY MEMBER"/>
    <property type="match status" value="1"/>
</dbReference>
<evidence type="ECO:0000256" key="3">
    <source>
        <dbReference type="SAM" id="SignalP"/>
    </source>
</evidence>
<evidence type="ECO:0000256" key="1">
    <source>
        <dbReference type="ARBA" id="ARBA00008061"/>
    </source>
</evidence>
<dbReference type="Proteomes" id="UP000564385">
    <property type="component" value="Unassembled WGS sequence"/>
</dbReference>
<sequence length="619" mass="69236">MTIKLRRSNTSTSSWLRVLAILAASALWTYGSHALSQTPQPSSVAAATHNDGPWWKHAVFYEIYPRSFQDSTGDGIGDLNGITQRLDYLKSLGIDAIWIAPMYPSPQVDFGYDISDYQSVDPQYGTVADMDHLIAEGKQRNIRVILDMVLNHTSDKHQWFIDSASSRSNPKHDWYVWNDGVPANGPNVTAYQKRFEHEGRVPPNNWVSGFGGSAWEWVPAVHQFYYHKFYKQQPDLNWRNPAVEKACFDAMRFWLDRGVAGFRLDAIPTLFEDPKLRNEPEAGGINAQGDPNLKDIYTSNLPDVHDVMRRMRTMVEKYPGNRVLIGETYLPDTAALNEWYGGAKHDELQLPMDMLLGFHGDHDKLDAASFRTFLNDAETKLNGSQPLFVFDNHDNVRSWDRYSDSEHNQAIARILAAVLLTSRSAALMYYGEELGMVTSTPKRKEDVKDPIGVTGWPKEKGRDGERTPMQWDDSKNAGFSESSTTWLPVPSNSATINVKAEEIEPDSLLNWYKQLIAMRKSDPTLRDGKQVILDESNPSVLSYLREGVAGHPSVVVALNFTAQPQTISLDLGKASGSGKAVTTVLTNAPGLKQNTSLQNITLPPYASWIGQIGQIGSSK</sequence>
<evidence type="ECO:0000256" key="2">
    <source>
        <dbReference type="SAM" id="MobiDB-lite"/>
    </source>
</evidence>
<dbReference type="CDD" id="cd11333">
    <property type="entry name" value="AmyAc_SI_OligoGlu_DGase"/>
    <property type="match status" value="1"/>
</dbReference>
<feature type="chain" id="PRO_5032425502" evidence="3">
    <location>
        <begin position="35"/>
        <end position="619"/>
    </location>
</feature>
<dbReference type="GO" id="GO:0004558">
    <property type="term" value="F:alpha-1,4-glucosidase activity"/>
    <property type="evidence" value="ECO:0007669"/>
    <property type="project" value="UniProtKB-EC"/>
</dbReference>
<dbReference type="SMART" id="SM00642">
    <property type="entry name" value="Aamy"/>
    <property type="match status" value="1"/>
</dbReference>
<feature type="signal peptide" evidence="3">
    <location>
        <begin position="1"/>
        <end position="34"/>
    </location>
</feature>
<dbReference type="AlphaFoldDB" id="A0A852VLL7"/>
<dbReference type="Gene3D" id="3.20.20.80">
    <property type="entry name" value="Glycosidases"/>
    <property type="match status" value="1"/>
</dbReference>
<evidence type="ECO:0000313" key="5">
    <source>
        <dbReference type="EMBL" id="NYF90995.1"/>
    </source>
</evidence>
<proteinExistence type="inferred from homology"/>
<reference evidence="5 6" key="1">
    <citation type="submission" date="2020-07" db="EMBL/GenBank/DDBJ databases">
        <title>Genomic Encyclopedia of Type Strains, Phase IV (KMG-V): Genome sequencing to study the core and pangenomes of soil and plant-associated prokaryotes.</title>
        <authorList>
            <person name="Whitman W."/>
        </authorList>
    </citation>
    <scope>NUCLEOTIDE SEQUENCE [LARGE SCALE GENOMIC DNA]</scope>
    <source>
        <strain evidence="5 6">M8UP22</strain>
    </source>
</reference>
<evidence type="ECO:0000259" key="4">
    <source>
        <dbReference type="SMART" id="SM00642"/>
    </source>
</evidence>
<dbReference type="PANTHER" id="PTHR10357:SF179">
    <property type="entry name" value="NEUTRAL AND BASIC AMINO ACID TRANSPORT PROTEIN RBAT"/>
    <property type="match status" value="1"/>
</dbReference>
<dbReference type="EMBL" id="JACCCU010000002">
    <property type="protein sequence ID" value="NYF90995.1"/>
    <property type="molecule type" value="Genomic_DNA"/>
</dbReference>
<accession>A0A852VLL7</accession>
<dbReference type="GO" id="GO:0004556">
    <property type="term" value="F:alpha-amylase activity"/>
    <property type="evidence" value="ECO:0007669"/>
    <property type="project" value="TreeGrafter"/>
</dbReference>
<dbReference type="Pfam" id="PF00128">
    <property type="entry name" value="Alpha-amylase"/>
    <property type="match status" value="1"/>
</dbReference>
<dbReference type="InterPro" id="IPR017853">
    <property type="entry name" value="GH"/>
</dbReference>
<dbReference type="Pfam" id="PF16657">
    <property type="entry name" value="Malt_amylase_C"/>
    <property type="match status" value="1"/>
</dbReference>
<comment type="caution">
    <text evidence="5">The sequence shown here is derived from an EMBL/GenBank/DDBJ whole genome shotgun (WGS) entry which is preliminary data.</text>
</comment>
<keyword evidence="5" id="KW-0378">Hydrolase</keyword>
<keyword evidence="3" id="KW-0732">Signal</keyword>
<dbReference type="InterPro" id="IPR006047">
    <property type="entry name" value="GH13_cat_dom"/>
</dbReference>
<feature type="compositionally biased region" description="Basic and acidic residues" evidence="2">
    <location>
        <begin position="457"/>
        <end position="466"/>
    </location>
</feature>
<dbReference type="SUPFAM" id="SSF51011">
    <property type="entry name" value="Glycosyl hydrolase domain"/>
    <property type="match status" value="1"/>
</dbReference>
<dbReference type="InterPro" id="IPR045857">
    <property type="entry name" value="O16G_dom_2"/>
</dbReference>
<dbReference type="InterPro" id="IPR032091">
    <property type="entry name" value="Malt_amylase-like_C"/>
</dbReference>
<feature type="region of interest" description="Disordered" evidence="2">
    <location>
        <begin position="441"/>
        <end position="484"/>
    </location>
</feature>
<evidence type="ECO:0000313" key="6">
    <source>
        <dbReference type="Proteomes" id="UP000564385"/>
    </source>
</evidence>
<dbReference type="Gene3D" id="2.60.40.1180">
    <property type="entry name" value="Golgi alpha-mannosidase II"/>
    <property type="match status" value="1"/>
</dbReference>
<comment type="similarity">
    <text evidence="1">Belongs to the glycosyl hydrolase 13 family.</text>
</comment>
<dbReference type="InterPro" id="IPR013780">
    <property type="entry name" value="Glyco_hydro_b"/>
</dbReference>
<protein>
    <submittedName>
        <fullName evidence="5">Alpha-glucosidase</fullName>
        <ecNumber evidence="5">3.2.1.20</ecNumber>
    </submittedName>
</protein>
<keyword evidence="5" id="KW-0326">Glycosidase</keyword>
<gene>
    <name evidence="5" type="ORF">HDF08_003097</name>
</gene>